<name>A0A7W7MKU8_9ACTN</name>
<reference evidence="2 5" key="2">
    <citation type="submission" date="2021-01" db="EMBL/GenBank/DDBJ databases">
        <title>Whole genome shotgun sequence of Actinoplanes lobatus NBRC 12513.</title>
        <authorList>
            <person name="Komaki H."/>
            <person name="Tamura T."/>
        </authorList>
    </citation>
    <scope>NUCLEOTIDE SEQUENCE [LARGE SCALE GENOMIC DNA]</scope>
    <source>
        <strain evidence="2 5">NBRC 12513</strain>
    </source>
</reference>
<dbReference type="PANTHER" id="PTHR10098">
    <property type="entry name" value="RAPSYN-RELATED"/>
    <property type="match status" value="1"/>
</dbReference>
<dbReference type="AlphaFoldDB" id="A0A7W7MKU8"/>
<accession>A0A7W7MKU8</accession>
<dbReference type="InterPro" id="IPR011990">
    <property type="entry name" value="TPR-like_helical_dom_sf"/>
</dbReference>
<sequence length="1228" mass="133221">MGLALDDTVFEVLLGTERIGPRRPLSADDEALLVAFGDRYLRAVQSNATDDVFLTLGRDLWSWLDGDARQLATLVASAPSPFVFEIRGPKNPSDRAWPLLRAPFELLAPPDGGFLAENALSRFCVVRRLGDAVTPPAPDGFRLGLAFMASSPSRQHELDFEAEEAAILEAVDATRVDLIVEDTGNPAQLGRRLADLGGLPAVHLSCHGINRWRPDPDTPPAPALMMEDEVGDDLPTTAAHLVNAMTKPPRFLFISACLTATPANEESHLPPGAGRRTTTMSPAEQQAMVAHSMATSLISAGIPAVLGWDGSVGDRAATAFARELYSQLSTQADVAVAVGNARRALLNSAEPPIRADWHLARLWLGPDGGGPLVSGNRARSRVTAVHATKIFLDRKSRVPVAAPNMFVGRRPELQRALRALRSDGRAGVLLHGQGRLGKSSLAARIADRRPDLTPAVVFGDYSPTAILDAIAEAVKTNPGARDLIEHRRNEVRERPEALEPLLTDLLAGPCAQLDINQLPLLLIIDDLEQILEIEPQGLPKVVAASAPVLAAVLRAFDPAITDSRLLLTSRFQFTLDNLQDRLEQIPLRPLSTIAQQKLLNRQQEKVTPERRAERAALAARAVAVSRGNPGLQDLIGQRLVFNDHVDLPRAEAAVTEMESYLHQGELPAEAEVRAFLEGLALDTLLTEAGPEHEALLRDLTLFDIPIPVSVAALLADRTSGSTARLLALGLVDTFPDAYRPETTALIANALAAGRLTPLAADEIRSLAATVTRPLFVAWGARGRHHDRPQHLDLQLVRLALIAGDTEVVACCAADAVRVLNSGLAAVACEFGDAAIALLDHHGTAVPIDLLRAVANAARVCGHGKSVERLLGRAAQIIQSDDAGGIPLLDRARVAADQASFLLRGGQLERAEQLLHQAHQWFVTAGSEAEAATCQGMLAVIHYQHGEYDEALRIMREIELPVYERLGDSRRITGTLGRIADIYQARGDFHEALRTRQEIQLPVYERLGDTWNVAVAWGKIAEIHYNRGEYDEALRIRREIQLPVFERLGDARETAVAWGYIADIIHERGDYDEALRIRQEIELPAYERIGDLRSIAVAWGNIAEIHLQRGNYEEAARLQADRLATNERLGDLDGIASAKWSLAMIYLQQEDFETAIPLVAAAYRGALKLQRADGLAIAGSTWGELLLAVGELEEAKSVLRVSLSAAEKIGAAGLIERIQSTLEQAEGPE</sequence>
<dbReference type="Pfam" id="PF12770">
    <property type="entry name" value="CHAT"/>
    <property type="match status" value="1"/>
</dbReference>
<dbReference type="EMBL" id="JACHNC010000001">
    <property type="protein sequence ID" value="MBB4753873.1"/>
    <property type="molecule type" value="Genomic_DNA"/>
</dbReference>
<dbReference type="Pfam" id="PF13374">
    <property type="entry name" value="TPR_10"/>
    <property type="match status" value="1"/>
</dbReference>
<reference evidence="3 4" key="1">
    <citation type="submission" date="2020-08" db="EMBL/GenBank/DDBJ databases">
        <title>Sequencing the genomes of 1000 actinobacteria strains.</title>
        <authorList>
            <person name="Klenk H.-P."/>
        </authorList>
    </citation>
    <scope>NUCLEOTIDE SEQUENCE [LARGE SCALE GENOMIC DNA]</scope>
    <source>
        <strain evidence="3 4">DSM 43150</strain>
    </source>
</reference>
<dbReference type="Gene3D" id="3.40.50.300">
    <property type="entry name" value="P-loop containing nucleotide triphosphate hydrolases"/>
    <property type="match status" value="1"/>
</dbReference>
<dbReference type="Proteomes" id="UP000590511">
    <property type="component" value="Unassembled WGS sequence"/>
</dbReference>
<dbReference type="Pfam" id="PF13424">
    <property type="entry name" value="TPR_12"/>
    <property type="match status" value="1"/>
</dbReference>
<evidence type="ECO:0000313" key="4">
    <source>
        <dbReference type="Proteomes" id="UP000590511"/>
    </source>
</evidence>
<evidence type="ECO:0000313" key="5">
    <source>
        <dbReference type="Proteomes" id="UP000631312"/>
    </source>
</evidence>
<gene>
    <name evidence="2" type="ORF">Alo02nite_48710</name>
    <name evidence="3" type="ORF">BJ964_008034</name>
</gene>
<dbReference type="RefSeq" id="WP_188125520.1">
    <property type="nucleotide sequence ID" value="NZ_BOMP01000082.1"/>
</dbReference>
<feature type="domain" description="CHAT" evidence="1">
    <location>
        <begin position="99"/>
        <end position="351"/>
    </location>
</feature>
<dbReference type="Proteomes" id="UP000631312">
    <property type="component" value="Unassembled WGS sequence"/>
</dbReference>
<dbReference type="InterPro" id="IPR024983">
    <property type="entry name" value="CHAT_dom"/>
</dbReference>
<evidence type="ECO:0000313" key="2">
    <source>
        <dbReference type="EMBL" id="GIE41973.1"/>
    </source>
</evidence>
<proteinExistence type="predicted"/>
<dbReference type="Gene3D" id="1.25.40.10">
    <property type="entry name" value="Tetratricopeptide repeat domain"/>
    <property type="match status" value="1"/>
</dbReference>
<protein>
    <submittedName>
        <fullName evidence="3">Tetratricopeptide (TPR) repeat protein</fullName>
    </submittedName>
</protein>
<keyword evidence="5" id="KW-1185">Reference proteome</keyword>
<dbReference type="SUPFAM" id="SSF52540">
    <property type="entry name" value="P-loop containing nucleoside triphosphate hydrolases"/>
    <property type="match status" value="1"/>
</dbReference>
<evidence type="ECO:0000313" key="3">
    <source>
        <dbReference type="EMBL" id="MBB4753873.1"/>
    </source>
</evidence>
<dbReference type="InterPro" id="IPR027417">
    <property type="entry name" value="P-loop_NTPase"/>
</dbReference>
<organism evidence="3 4">
    <name type="scientific">Actinoplanes lobatus</name>
    <dbReference type="NCBI Taxonomy" id="113568"/>
    <lineage>
        <taxon>Bacteria</taxon>
        <taxon>Bacillati</taxon>
        <taxon>Actinomycetota</taxon>
        <taxon>Actinomycetes</taxon>
        <taxon>Micromonosporales</taxon>
        <taxon>Micromonosporaceae</taxon>
        <taxon>Actinoplanes</taxon>
    </lineage>
</organism>
<dbReference type="EMBL" id="BOMP01000082">
    <property type="protein sequence ID" value="GIE41973.1"/>
    <property type="molecule type" value="Genomic_DNA"/>
</dbReference>
<comment type="caution">
    <text evidence="3">The sequence shown here is derived from an EMBL/GenBank/DDBJ whole genome shotgun (WGS) entry which is preliminary data.</text>
</comment>
<dbReference type="SUPFAM" id="SSF48452">
    <property type="entry name" value="TPR-like"/>
    <property type="match status" value="2"/>
</dbReference>
<evidence type="ECO:0000259" key="1">
    <source>
        <dbReference type="Pfam" id="PF12770"/>
    </source>
</evidence>